<gene>
    <name evidence="1" type="ORF">MNB_SUP05-SYMBIONT-4-280</name>
</gene>
<accession>A0A1W1DZR2</accession>
<reference evidence="1" key="1">
    <citation type="submission" date="2016-10" db="EMBL/GenBank/DDBJ databases">
        <authorList>
            <person name="de Groot N.N."/>
        </authorList>
    </citation>
    <scope>NUCLEOTIDE SEQUENCE</scope>
</reference>
<protein>
    <submittedName>
        <fullName evidence="1">Uncharacterized protein</fullName>
    </submittedName>
</protein>
<dbReference type="EMBL" id="FPHY01000169">
    <property type="protein sequence ID" value="SFV87222.1"/>
    <property type="molecule type" value="Genomic_DNA"/>
</dbReference>
<name>A0A1W1DZR2_9ZZZZ</name>
<organism evidence="1">
    <name type="scientific">hydrothermal vent metagenome</name>
    <dbReference type="NCBI Taxonomy" id="652676"/>
    <lineage>
        <taxon>unclassified sequences</taxon>
        <taxon>metagenomes</taxon>
        <taxon>ecological metagenomes</taxon>
    </lineage>
</organism>
<sequence length="42" mass="4664">MIAKTSSWDFQETGEGCGKVKNVILTLRNIIKSSILMNGICY</sequence>
<evidence type="ECO:0000313" key="1">
    <source>
        <dbReference type="EMBL" id="SFV87222.1"/>
    </source>
</evidence>
<dbReference type="AlphaFoldDB" id="A0A1W1DZR2"/>
<proteinExistence type="predicted"/>